<sequence length="291" mass="31384">MRHRRTTTPESGAAMRVHWPASSAMIALDSGRPALRVHWPASSATIVLDSGRLSATIAHASRAEGRRFATARGAIQRPTLVRPFPAGFATSAQGGRRHATIRARRRPTVCDHARLRAPTRAPSCARVAPPHAAVAWSLAAEEQKIHGRETINTNCGRNHQSGPRPETRLLRQPALEGLTRSARTDSPRRIGRKRFYGEAAAAAAAAAAACREEGGRRPMLDSIGYPRMSASGESSTTMHRLLHASGSHPIPTPYDPQMSTLVNGTVAGDRWIERAGFVVLNAGDCLRVEIC</sequence>
<reference evidence="1 2" key="1">
    <citation type="journal article" date="2015" name="Proc. Natl. Acad. Sci. U.S.A.">
        <title>The resurrection genome of Boea hygrometrica: A blueprint for survival of dehydration.</title>
        <authorList>
            <person name="Xiao L."/>
            <person name="Yang G."/>
            <person name="Zhang L."/>
            <person name="Yang X."/>
            <person name="Zhao S."/>
            <person name="Ji Z."/>
            <person name="Zhou Q."/>
            <person name="Hu M."/>
            <person name="Wang Y."/>
            <person name="Chen M."/>
            <person name="Xu Y."/>
            <person name="Jin H."/>
            <person name="Xiao X."/>
            <person name="Hu G."/>
            <person name="Bao F."/>
            <person name="Hu Y."/>
            <person name="Wan P."/>
            <person name="Li L."/>
            <person name="Deng X."/>
            <person name="Kuang T."/>
            <person name="Xiang C."/>
            <person name="Zhu J.K."/>
            <person name="Oliver M.J."/>
            <person name="He Y."/>
        </authorList>
    </citation>
    <scope>NUCLEOTIDE SEQUENCE [LARGE SCALE GENOMIC DNA]</scope>
    <source>
        <strain evidence="2">cv. XS01</strain>
    </source>
</reference>
<evidence type="ECO:0000313" key="1">
    <source>
        <dbReference type="EMBL" id="KZV49709.1"/>
    </source>
</evidence>
<dbReference type="AlphaFoldDB" id="A0A2Z7CYG9"/>
<dbReference type="EMBL" id="KQ992986">
    <property type="protein sequence ID" value="KZV49709.1"/>
    <property type="molecule type" value="Genomic_DNA"/>
</dbReference>
<name>A0A2Z7CYG9_9LAMI</name>
<evidence type="ECO:0000313" key="2">
    <source>
        <dbReference type="Proteomes" id="UP000250235"/>
    </source>
</evidence>
<dbReference type="Proteomes" id="UP000250235">
    <property type="component" value="Unassembled WGS sequence"/>
</dbReference>
<protein>
    <submittedName>
        <fullName evidence="1">Uncharacterized protein</fullName>
    </submittedName>
</protein>
<keyword evidence="2" id="KW-1185">Reference proteome</keyword>
<accession>A0A2Z7CYG9</accession>
<gene>
    <name evidence="1" type="ORF">F511_30041</name>
</gene>
<organism evidence="1 2">
    <name type="scientific">Dorcoceras hygrometricum</name>
    <dbReference type="NCBI Taxonomy" id="472368"/>
    <lineage>
        <taxon>Eukaryota</taxon>
        <taxon>Viridiplantae</taxon>
        <taxon>Streptophyta</taxon>
        <taxon>Embryophyta</taxon>
        <taxon>Tracheophyta</taxon>
        <taxon>Spermatophyta</taxon>
        <taxon>Magnoliopsida</taxon>
        <taxon>eudicotyledons</taxon>
        <taxon>Gunneridae</taxon>
        <taxon>Pentapetalae</taxon>
        <taxon>asterids</taxon>
        <taxon>lamiids</taxon>
        <taxon>Lamiales</taxon>
        <taxon>Gesneriaceae</taxon>
        <taxon>Didymocarpoideae</taxon>
        <taxon>Trichosporeae</taxon>
        <taxon>Loxocarpinae</taxon>
        <taxon>Dorcoceras</taxon>
    </lineage>
</organism>
<proteinExistence type="predicted"/>